<dbReference type="EMBL" id="BAAANJ010000002">
    <property type="protein sequence ID" value="GAA1802026.1"/>
    <property type="molecule type" value="Genomic_DNA"/>
</dbReference>
<dbReference type="RefSeq" id="WP_344293600.1">
    <property type="nucleotide sequence ID" value="NZ_BAAANJ010000002.1"/>
</dbReference>
<accession>A0ABN2LXA2</accession>
<evidence type="ECO:0000313" key="2">
    <source>
        <dbReference type="EMBL" id="GAA1802026.1"/>
    </source>
</evidence>
<evidence type="ECO:0000313" key="3">
    <source>
        <dbReference type="Proteomes" id="UP001500002"/>
    </source>
</evidence>
<protein>
    <recommendedName>
        <fullName evidence="4">Ig-like domain-containing protein</fullName>
    </recommendedName>
</protein>
<keyword evidence="1" id="KW-0732">Signal</keyword>
<evidence type="ECO:0008006" key="4">
    <source>
        <dbReference type="Google" id="ProtNLM"/>
    </source>
</evidence>
<proteinExistence type="predicted"/>
<feature type="chain" id="PRO_5046569751" description="Ig-like domain-containing protein" evidence="1">
    <location>
        <begin position="27"/>
        <end position="162"/>
    </location>
</feature>
<dbReference type="Proteomes" id="UP001500002">
    <property type="component" value="Unassembled WGS sequence"/>
</dbReference>
<keyword evidence="3" id="KW-1185">Reference proteome</keyword>
<comment type="caution">
    <text evidence="2">The sequence shown here is derived from an EMBL/GenBank/DDBJ whole genome shotgun (WGS) entry which is preliminary data.</text>
</comment>
<reference evidence="2 3" key="1">
    <citation type="journal article" date="2019" name="Int. J. Syst. Evol. Microbiol.">
        <title>The Global Catalogue of Microorganisms (GCM) 10K type strain sequencing project: providing services to taxonomists for standard genome sequencing and annotation.</title>
        <authorList>
            <consortium name="The Broad Institute Genomics Platform"/>
            <consortium name="The Broad Institute Genome Sequencing Center for Infectious Disease"/>
            <person name="Wu L."/>
            <person name="Ma J."/>
        </authorList>
    </citation>
    <scope>NUCLEOTIDE SEQUENCE [LARGE SCALE GENOMIC DNA]</scope>
    <source>
        <strain evidence="2 3">JCM 14322</strain>
    </source>
</reference>
<dbReference type="PROSITE" id="PS51318">
    <property type="entry name" value="TAT"/>
    <property type="match status" value="1"/>
</dbReference>
<dbReference type="InterPro" id="IPR006311">
    <property type="entry name" value="TAT_signal"/>
</dbReference>
<sequence>MTIRRTLVALAAAAGLVLVGASPAIAGGNPHFIKSATSASIDGVSLVVEFKEAGLSSGSVETIQATADLEALYQCVNGGGNVPSDPKKTVFDDSVSESGVFTAGQNGNLVGTLMLDPPDADAVLDCPGGQTSTLVSVVWSNVVVDDLTSGATIMVKGTFSGP</sequence>
<name>A0ABN2LXA2_9MICO</name>
<evidence type="ECO:0000256" key="1">
    <source>
        <dbReference type="SAM" id="SignalP"/>
    </source>
</evidence>
<feature type="signal peptide" evidence="1">
    <location>
        <begin position="1"/>
        <end position="26"/>
    </location>
</feature>
<organism evidence="2 3">
    <name type="scientific">Agromyces neolithicus</name>
    <dbReference type="NCBI Taxonomy" id="269420"/>
    <lineage>
        <taxon>Bacteria</taxon>
        <taxon>Bacillati</taxon>
        <taxon>Actinomycetota</taxon>
        <taxon>Actinomycetes</taxon>
        <taxon>Micrococcales</taxon>
        <taxon>Microbacteriaceae</taxon>
        <taxon>Agromyces</taxon>
    </lineage>
</organism>
<gene>
    <name evidence="2" type="ORF">GCM10009749_07640</name>
</gene>